<evidence type="ECO:0000256" key="1">
    <source>
        <dbReference type="ARBA" id="ARBA00023015"/>
    </source>
</evidence>
<dbReference type="PRINTS" id="PR00598">
    <property type="entry name" value="HTHMARR"/>
</dbReference>
<comment type="caution">
    <text evidence="5">The sequence shown here is derived from an EMBL/GenBank/DDBJ whole genome shotgun (WGS) entry which is preliminary data.</text>
</comment>
<keyword evidence="1" id="KW-0805">Transcription regulation</keyword>
<evidence type="ECO:0000259" key="4">
    <source>
        <dbReference type="PROSITE" id="PS50995"/>
    </source>
</evidence>
<evidence type="ECO:0000256" key="3">
    <source>
        <dbReference type="ARBA" id="ARBA00023163"/>
    </source>
</evidence>
<dbReference type="PROSITE" id="PS50995">
    <property type="entry name" value="HTH_MARR_2"/>
    <property type="match status" value="1"/>
</dbReference>
<dbReference type="SUPFAM" id="SSF46785">
    <property type="entry name" value="Winged helix' DNA-binding domain"/>
    <property type="match status" value="1"/>
</dbReference>
<sequence>MRVTFGKIARRVDRRSSGEDGLTRSQFSLLSTVARHQDIGVRELAEIEGINPTMLSRMLGKLEDAGLLTRSPDPGDKRVVRARITDAGRERFLHLREVRTALFAENLAALSDEHSDAIRRALPALEALAESMADAGCRP</sequence>
<dbReference type="InterPro" id="IPR000835">
    <property type="entry name" value="HTH_MarR-typ"/>
</dbReference>
<dbReference type="PANTHER" id="PTHR39515">
    <property type="entry name" value="CONSERVED PROTEIN"/>
    <property type="match status" value="1"/>
</dbReference>
<keyword evidence="2" id="KW-0238">DNA-binding</keyword>
<dbReference type="PROSITE" id="PS01117">
    <property type="entry name" value="HTH_MARR_1"/>
    <property type="match status" value="1"/>
</dbReference>
<dbReference type="InterPro" id="IPR036388">
    <property type="entry name" value="WH-like_DNA-bd_sf"/>
</dbReference>
<dbReference type="SMART" id="SM00347">
    <property type="entry name" value="HTH_MARR"/>
    <property type="match status" value="1"/>
</dbReference>
<proteinExistence type="predicted"/>
<accession>A0ABU3WUY5</accession>
<dbReference type="Gene3D" id="1.10.10.10">
    <property type="entry name" value="Winged helix-like DNA-binding domain superfamily/Winged helix DNA-binding domain"/>
    <property type="match status" value="1"/>
</dbReference>
<evidence type="ECO:0000313" key="6">
    <source>
        <dbReference type="Proteomes" id="UP001275440"/>
    </source>
</evidence>
<dbReference type="Proteomes" id="UP001275440">
    <property type="component" value="Unassembled WGS sequence"/>
</dbReference>
<feature type="domain" description="HTH marR-type" evidence="4">
    <location>
        <begin position="1"/>
        <end position="127"/>
    </location>
</feature>
<dbReference type="PANTHER" id="PTHR39515:SF2">
    <property type="entry name" value="HTH-TYPE TRANSCRIPTIONAL REGULATOR RV0880"/>
    <property type="match status" value="1"/>
</dbReference>
<protein>
    <submittedName>
        <fullName evidence="5">MarR family transcriptional regulator</fullName>
    </submittedName>
</protein>
<dbReference type="Pfam" id="PF01047">
    <property type="entry name" value="MarR"/>
    <property type="match status" value="1"/>
</dbReference>
<name>A0ABU3WUY5_9NOCA</name>
<organism evidence="5 6">
    <name type="scientific">Rhodococcus zopfii</name>
    <dbReference type="NCBI Taxonomy" id="43772"/>
    <lineage>
        <taxon>Bacteria</taxon>
        <taxon>Bacillati</taxon>
        <taxon>Actinomycetota</taxon>
        <taxon>Actinomycetes</taxon>
        <taxon>Mycobacteriales</taxon>
        <taxon>Nocardiaceae</taxon>
        <taxon>Rhodococcus</taxon>
    </lineage>
</organism>
<dbReference type="InterPro" id="IPR052526">
    <property type="entry name" value="HTH-type_Bedaq_tolerance"/>
</dbReference>
<evidence type="ECO:0000313" key="5">
    <source>
        <dbReference type="EMBL" id="MDV2477723.1"/>
    </source>
</evidence>
<reference evidence="5 6" key="1">
    <citation type="submission" date="2019-10" db="EMBL/GenBank/DDBJ databases">
        <title>Draft Genome Assembly of Rhodococcus zopfii DSM44189.</title>
        <authorList>
            <person name="Sutton J.M."/>
            <person name="Akob D.M."/>
            <person name="Bushman T.J."/>
        </authorList>
    </citation>
    <scope>NUCLEOTIDE SEQUENCE [LARGE SCALE GENOMIC DNA]</scope>
    <source>
        <strain evidence="5 6">DSM 44189</strain>
    </source>
</reference>
<dbReference type="InterPro" id="IPR036390">
    <property type="entry name" value="WH_DNA-bd_sf"/>
</dbReference>
<evidence type="ECO:0000256" key="2">
    <source>
        <dbReference type="ARBA" id="ARBA00023125"/>
    </source>
</evidence>
<dbReference type="InterPro" id="IPR023187">
    <property type="entry name" value="Tscrpt_reg_MarR-type_CS"/>
</dbReference>
<keyword evidence="3" id="KW-0804">Transcription</keyword>
<gene>
    <name evidence="5" type="ORF">F8M49_24315</name>
</gene>
<dbReference type="EMBL" id="WBMO01000005">
    <property type="protein sequence ID" value="MDV2477723.1"/>
    <property type="molecule type" value="Genomic_DNA"/>
</dbReference>
<keyword evidence="6" id="KW-1185">Reference proteome</keyword>